<proteinExistence type="inferred from homology"/>
<keyword evidence="8" id="KW-0805">Transcription regulation</keyword>
<name>A0A1D2N3G5_ORCCI</name>
<comment type="caution">
    <text evidence="15">The sequence shown here is derived from an EMBL/GenBank/DDBJ whole genome shotgun (WGS) entry which is preliminary data.</text>
</comment>
<protein>
    <submittedName>
        <fullName evidence="15">Putative zinc finger protein</fullName>
    </submittedName>
</protein>
<feature type="region of interest" description="Disordered" evidence="13">
    <location>
        <begin position="244"/>
        <end position="284"/>
    </location>
</feature>
<feature type="domain" description="C2H2-type" evidence="14">
    <location>
        <begin position="379"/>
        <end position="407"/>
    </location>
</feature>
<dbReference type="STRING" id="48709.A0A1D2N3G5"/>
<keyword evidence="11" id="KW-0539">Nucleus</keyword>
<keyword evidence="10" id="KW-0804">Transcription</keyword>
<dbReference type="PANTHER" id="PTHR24379">
    <property type="entry name" value="KRAB AND ZINC FINGER DOMAIN-CONTAINING"/>
    <property type="match status" value="1"/>
</dbReference>
<keyword evidence="7" id="KW-0862">Zinc</keyword>
<evidence type="ECO:0000256" key="12">
    <source>
        <dbReference type="PROSITE-ProRule" id="PRU00042"/>
    </source>
</evidence>
<dbReference type="Proteomes" id="UP000094527">
    <property type="component" value="Unassembled WGS sequence"/>
</dbReference>
<comment type="subcellular location">
    <subcellularLocation>
        <location evidence="2">Nucleus</location>
    </subcellularLocation>
</comment>
<dbReference type="Pfam" id="PF00096">
    <property type="entry name" value="zf-C2H2"/>
    <property type="match status" value="5"/>
</dbReference>
<evidence type="ECO:0000256" key="5">
    <source>
        <dbReference type="ARBA" id="ARBA00022737"/>
    </source>
</evidence>
<feature type="domain" description="C2H2-type" evidence="14">
    <location>
        <begin position="588"/>
        <end position="615"/>
    </location>
</feature>
<evidence type="ECO:0000256" key="3">
    <source>
        <dbReference type="ARBA" id="ARBA00006991"/>
    </source>
</evidence>
<organism evidence="15 16">
    <name type="scientific">Orchesella cincta</name>
    <name type="common">Springtail</name>
    <name type="synonym">Podura cincta</name>
    <dbReference type="NCBI Taxonomy" id="48709"/>
    <lineage>
        <taxon>Eukaryota</taxon>
        <taxon>Metazoa</taxon>
        <taxon>Ecdysozoa</taxon>
        <taxon>Arthropoda</taxon>
        <taxon>Hexapoda</taxon>
        <taxon>Collembola</taxon>
        <taxon>Entomobryomorpha</taxon>
        <taxon>Entomobryoidea</taxon>
        <taxon>Orchesellidae</taxon>
        <taxon>Orchesellinae</taxon>
        <taxon>Orchesella</taxon>
    </lineage>
</organism>
<keyword evidence="5" id="KW-0677">Repeat</keyword>
<evidence type="ECO:0000256" key="4">
    <source>
        <dbReference type="ARBA" id="ARBA00022723"/>
    </source>
</evidence>
<evidence type="ECO:0000256" key="6">
    <source>
        <dbReference type="ARBA" id="ARBA00022771"/>
    </source>
</evidence>
<evidence type="ECO:0000256" key="2">
    <source>
        <dbReference type="ARBA" id="ARBA00004123"/>
    </source>
</evidence>
<feature type="domain" description="C2H2-type" evidence="14">
    <location>
        <begin position="532"/>
        <end position="559"/>
    </location>
</feature>
<evidence type="ECO:0000256" key="1">
    <source>
        <dbReference type="ARBA" id="ARBA00003767"/>
    </source>
</evidence>
<gene>
    <name evidence="15" type="ORF">Ocin01_06863</name>
</gene>
<dbReference type="GO" id="GO:0008270">
    <property type="term" value="F:zinc ion binding"/>
    <property type="evidence" value="ECO:0007669"/>
    <property type="project" value="UniProtKB-KW"/>
</dbReference>
<dbReference type="GO" id="GO:0005634">
    <property type="term" value="C:nucleus"/>
    <property type="evidence" value="ECO:0007669"/>
    <property type="project" value="UniProtKB-SubCell"/>
</dbReference>
<dbReference type="PROSITE" id="PS50157">
    <property type="entry name" value="ZINC_FINGER_C2H2_2"/>
    <property type="match status" value="9"/>
</dbReference>
<evidence type="ECO:0000256" key="9">
    <source>
        <dbReference type="ARBA" id="ARBA00023125"/>
    </source>
</evidence>
<keyword evidence="4" id="KW-0479">Metal-binding</keyword>
<dbReference type="FunFam" id="3.30.160.60:FF:000096">
    <property type="entry name" value="Zinc finger and BTB domain-containing protein 18 isoform 1"/>
    <property type="match status" value="1"/>
</dbReference>
<evidence type="ECO:0000313" key="16">
    <source>
        <dbReference type="Proteomes" id="UP000094527"/>
    </source>
</evidence>
<dbReference type="FunFam" id="3.30.160.60:FF:001480">
    <property type="entry name" value="Si:cabz01071911.3"/>
    <property type="match status" value="1"/>
</dbReference>
<sequence>MKKNWPKRWQCWKENGKFAESICKVLGLPKYPYEDDFQNSFYCTSCQKRVYNMYLTVRKWERILTDISKLKSELEKDIQKSLQKGESTKDDKDTDLGEMIAAAGEEREMENGDACLKLASENETEFDHRVRSFSNREGKCQAPFVRMNKLRKKILENQIPLIGTIALATILRYLEECPNAHVHHVMKEVPVGGRVMPQQKKIKARGATMRMMEAMIVPHIIHLVMKGMEHAIAAHVSILEVKNETTTKQKSPRAVTKSKEKKSDDDDDEHRKSRESSDENVKPDVSSLSSKLFKLEQSFGFPASMDEITGEDASYAERFRCYKSKCTRAFPTKEELEIHVKRHHEGVKCPYKCEQCDKAFQWRRELDAHQLIHSGGVAVCCHLCGRGFRTQRLFGLHLKTKHASERKYKCTLCDKSFISQSKLKTHLTTHTREYPFKCTICSKGKLDFLCIHPHMNIFAIGYNFFHMAKHMDENPYQCSLCDKTFSSPRNLQVHQYTHTQTHPYKCTVCQAGAPTETLLQKHMLKHNQEKMNVCKICNKKFRFPSSLKKHHKVHEGDKRFHCQYCSKTFIDKYKLTRHERTHSGDRPFQCYLCLKSFSTKDYLSVHIRNHEKTSSNEITDNSSPVTDLSQSQTDETIPEHGIPEDFMSQIQNHNHEIPQNILHDDFMQSSSDVMISSFAHSFFPPTNSSIFPSISLPENLTNADALVATLEFDNLGAPLLMEDVIDDADASLTDLNTSSMIVSSYANTETPDFLNGEYCGFSFQQL</sequence>
<evidence type="ECO:0000256" key="8">
    <source>
        <dbReference type="ARBA" id="ARBA00023015"/>
    </source>
</evidence>
<dbReference type="GO" id="GO:0003677">
    <property type="term" value="F:DNA binding"/>
    <property type="evidence" value="ECO:0007669"/>
    <property type="project" value="UniProtKB-KW"/>
</dbReference>
<evidence type="ECO:0000313" key="15">
    <source>
        <dbReference type="EMBL" id="ODM99813.1"/>
    </source>
</evidence>
<evidence type="ECO:0000256" key="11">
    <source>
        <dbReference type="ARBA" id="ARBA00023242"/>
    </source>
</evidence>
<keyword evidence="6 12" id="KW-0863">Zinc-finger</keyword>
<feature type="domain" description="C2H2-type" evidence="14">
    <location>
        <begin position="319"/>
        <end position="349"/>
    </location>
</feature>
<dbReference type="PANTHER" id="PTHR24379:SF121">
    <property type="entry name" value="C2H2-TYPE DOMAIN-CONTAINING PROTEIN"/>
    <property type="match status" value="1"/>
</dbReference>
<feature type="domain" description="C2H2-type" evidence="14">
    <location>
        <begin position="408"/>
        <end position="435"/>
    </location>
</feature>
<comment type="function">
    <text evidence="1">May be involved in transcriptional regulation.</text>
</comment>
<dbReference type="PROSITE" id="PS00028">
    <property type="entry name" value="ZINC_FINGER_C2H2_1"/>
    <property type="match status" value="8"/>
</dbReference>
<dbReference type="FunFam" id="3.30.160.60:FF:000028">
    <property type="entry name" value="zinc finger protein 90 homolog"/>
    <property type="match status" value="1"/>
</dbReference>
<dbReference type="OrthoDB" id="8962942at2759"/>
<evidence type="ECO:0000256" key="13">
    <source>
        <dbReference type="SAM" id="MobiDB-lite"/>
    </source>
</evidence>
<feature type="region of interest" description="Disordered" evidence="13">
    <location>
        <begin position="611"/>
        <end position="640"/>
    </location>
</feature>
<dbReference type="InterPro" id="IPR013087">
    <property type="entry name" value="Znf_C2H2_type"/>
</dbReference>
<dbReference type="EMBL" id="LJIJ01000253">
    <property type="protein sequence ID" value="ODM99813.1"/>
    <property type="molecule type" value="Genomic_DNA"/>
</dbReference>
<dbReference type="Gene3D" id="3.30.160.60">
    <property type="entry name" value="Classic Zinc Finger"/>
    <property type="match status" value="6"/>
</dbReference>
<reference evidence="15 16" key="1">
    <citation type="journal article" date="2016" name="Genome Biol. Evol.">
        <title>Gene Family Evolution Reflects Adaptation to Soil Environmental Stressors in the Genome of the Collembolan Orchesella cincta.</title>
        <authorList>
            <person name="Faddeeva-Vakhrusheva A."/>
            <person name="Derks M.F."/>
            <person name="Anvar S.Y."/>
            <person name="Agamennone V."/>
            <person name="Suring W."/>
            <person name="Smit S."/>
            <person name="van Straalen N.M."/>
            <person name="Roelofs D."/>
        </authorList>
    </citation>
    <scope>NUCLEOTIDE SEQUENCE [LARGE SCALE GENOMIC DNA]</scope>
    <source>
        <tissue evidence="15">Mixed pool</tissue>
    </source>
</reference>
<keyword evidence="16" id="KW-1185">Reference proteome</keyword>
<accession>A0A1D2N3G5</accession>
<dbReference type="FunFam" id="3.30.160.60:FF:000202">
    <property type="entry name" value="Zinc finger protein 574"/>
    <property type="match status" value="1"/>
</dbReference>
<dbReference type="AlphaFoldDB" id="A0A1D2N3G5"/>
<feature type="compositionally biased region" description="Polar residues" evidence="13">
    <location>
        <begin position="615"/>
        <end position="635"/>
    </location>
</feature>
<feature type="domain" description="C2H2-type" evidence="14">
    <location>
        <begin position="476"/>
        <end position="503"/>
    </location>
</feature>
<comment type="similarity">
    <text evidence="3">Belongs to the krueppel C2H2-type zinc-finger protein family.</text>
</comment>
<evidence type="ECO:0000256" key="10">
    <source>
        <dbReference type="ARBA" id="ARBA00023163"/>
    </source>
</evidence>
<dbReference type="GO" id="GO:0032502">
    <property type="term" value="P:developmental process"/>
    <property type="evidence" value="ECO:0007669"/>
    <property type="project" value="UniProtKB-ARBA"/>
</dbReference>
<evidence type="ECO:0000259" key="14">
    <source>
        <dbReference type="PROSITE" id="PS50157"/>
    </source>
</evidence>
<feature type="compositionally biased region" description="Basic and acidic residues" evidence="13">
    <location>
        <begin position="257"/>
        <end position="282"/>
    </location>
</feature>
<feature type="domain" description="C2H2-type" evidence="14">
    <location>
        <begin position="504"/>
        <end position="531"/>
    </location>
</feature>
<feature type="domain" description="C2H2-type" evidence="14">
    <location>
        <begin position="351"/>
        <end position="378"/>
    </location>
</feature>
<evidence type="ECO:0000256" key="7">
    <source>
        <dbReference type="ARBA" id="ARBA00022833"/>
    </source>
</evidence>
<dbReference type="SMART" id="SM00355">
    <property type="entry name" value="ZnF_C2H2"/>
    <property type="match status" value="9"/>
</dbReference>
<dbReference type="FunFam" id="3.30.160.60:FF:000005">
    <property type="entry name" value="Zinc finger protein 14 homolog"/>
    <property type="match status" value="1"/>
</dbReference>
<dbReference type="InterPro" id="IPR036236">
    <property type="entry name" value="Znf_C2H2_sf"/>
</dbReference>
<dbReference type="SUPFAM" id="SSF57667">
    <property type="entry name" value="beta-beta-alpha zinc fingers"/>
    <property type="match status" value="5"/>
</dbReference>
<feature type="domain" description="C2H2-type" evidence="14">
    <location>
        <begin position="560"/>
        <end position="587"/>
    </location>
</feature>
<keyword evidence="9" id="KW-0238">DNA-binding</keyword>